<sequence length="540" mass="63104">MNVLYVKFKNISFIRRCLINLFLGALSVLSLEPFGFFYILFITLPLFLLNSTSSYEMINNSYYRKRLIHVFLIGLSFGFGYFFFGLYWINISFLHEFDKYFLLILPSLIIIPIILSLFYGLIAVFLYFFCPRNITSVFFSSIVFTSVEMIRSILTGFPWSQIGHALIPIEHIIQICSLFGELSLTTIGIILFTFPAMFMLERNNSYKKTSLLVFILIFVSIFTFSSYREGNYKNSSTDIEINILQPNITQKDKWDPDLLEMNINKLVDQSIEMAKTTSANNPGQRYFIWPETAIPVFVDENPSITHKITKYFKEDDYLMIGSMRREKTSMDAYEFFNSFFIINNENKIIGTYDKNQLVPFGEYLPLLKFFEKLKFIDLSALTGNFSRGFTGLTTLDYNIYIPDVLICYEAIFSNRLYEEINETNWLLNITNDAWFGRSTGPYQHFSMARLRAVERGKPLVRVANTGISGVINSYGEIISKSSLNVEFYDKEILPSKTLPTFYTKYNYYPLFFILLMSFIFICYVNKYNYKYTKQKDEENG</sequence>
<evidence type="ECO:0000256" key="7">
    <source>
        <dbReference type="ARBA" id="ARBA00023136"/>
    </source>
</evidence>
<dbReference type="PROSITE" id="PS50263">
    <property type="entry name" value="CN_HYDROLASE"/>
    <property type="match status" value="1"/>
</dbReference>
<dbReference type="InterPro" id="IPR004563">
    <property type="entry name" value="Apolipo_AcylTrfase"/>
</dbReference>
<keyword evidence="5 9" id="KW-0812">Transmembrane</keyword>
<evidence type="ECO:0000256" key="9">
    <source>
        <dbReference type="HAMAP-Rule" id="MF_01148"/>
    </source>
</evidence>
<proteinExistence type="inferred from homology"/>
<dbReference type="NCBIfam" id="TIGR00546">
    <property type="entry name" value="lnt"/>
    <property type="match status" value="1"/>
</dbReference>
<keyword evidence="4 9" id="KW-0808">Transferase</keyword>
<dbReference type="Pfam" id="PF20154">
    <property type="entry name" value="LNT_N"/>
    <property type="match status" value="1"/>
</dbReference>
<evidence type="ECO:0000256" key="4">
    <source>
        <dbReference type="ARBA" id="ARBA00022679"/>
    </source>
</evidence>
<dbReference type="GO" id="GO:0016410">
    <property type="term" value="F:N-acyltransferase activity"/>
    <property type="evidence" value="ECO:0007669"/>
    <property type="project" value="UniProtKB-UniRule"/>
</dbReference>
<comment type="subcellular location">
    <subcellularLocation>
        <location evidence="1 9">Cell membrane</location>
        <topology evidence="1 9">Multi-pass membrane protein</topology>
    </subcellularLocation>
</comment>
<comment type="caution">
    <text evidence="11">The sequence shown here is derived from an EMBL/GenBank/DDBJ whole genome shotgun (WGS) entry which is preliminary data.</text>
</comment>
<gene>
    <name evidence="9 11" type="primary">lnt</name>
    <name evidence="11" type="ORF">DBW71_00855</name>
</gene>
<feature type="transmembrane region" description="Helical" evidence="9">
    <location>
        <begin position="137"/>
        <end position="159"/>
    </location>
</feature>
<keyword evidence="6 9" id="KW-1133">Transmembrane helix</keyword>
<accession>A0A368DSW3</accession>
<dbReference type="Proteomes" id="UP000253570">
    <property type="component" value="Unassembled WGS sequence"/>
</dbReference>
<feature type="transmembrane region" description="Helical" evidence="9">
    <location>
        <begin position="67"/>
        <end position="89"/>
    </location>
</feature>
<evidence type="ECO:0000256" key="5">
    <source>
        <dbReference type="ARBA" id="ARBA00022692"/>
    </source>
</evidence>
<keyword evidence="8 9" id="KW-0012">Acyltransferase</keyword>
<feature type="transmembrane region" description="Helical" evidence="9">
    <location>
        <begin position="210"/>
        <end position="227"/>
    </location>
</feature>
<evidence type="ECO:0000313" key="12">
    <source>
        <dbReference type="Proteomes" id="UP000253570"/>
    </source>
</evidence>
<dbReference type="Gene3D" id="3.60.110.10">
    <property type="entry name" value="Carbon-nitrogen hydrolase"/>
    <property type="match status" value="1"/>
</dbReference>
<dbReference type="InterPro" id="IPR003010">
    <property type="entry name" value="C-N_Hydrolase"/>
</dbReference>
<dbReference type="InterPro" id="IPR045378">
    <property type="entry name" value="LNT_N"/>
</dbReference>
<dbReference type="UniPathway" id="UPA00666"/>
<evidence type="ECO:0000256" key="8">
    <source>
        <dbReference type="ARBA" id="ARBA00023315"/>
    </source>
</evidence>
<dbReference type="HAMAP" id="MF_01148">
    <property type="entry name" value="Lnt"/>
    <property type="match status" value="1"/>
</dbReference>
<comment type="catalytic activity">
    <reaction evidence="9">
        <text>N-terminal S-1,2-diacyl-sn-glyceryl-L-cysteinyl-[lipoprotein] + a glycerophospholipid = N-acyl-S-1,2-diacyl-sn-glyceryl-L-cysteinyl-[lipoprotein] + a 2-acyl-sn-glycero-3-phospholipid + H(+)</text>
        <dbReference type="Rhea" id="RHEA:48228"/>
        <dbReference type="Rhea" id="RHEA-COMP:14681"/>
        <dbReference type="Rhea" id="RHEA-COMP:14684"/>
        <dbReference type="ChEBI" id="CHEBI:15378"/>
        <dbReference type="ChEBI" id="CHEBI:136912"/>
        <dbReference type="ChEBI" id="CHEBI:140656"/>
        <dbReference type="ChEBI" id="CHEBI:140657"/>
        <dbReference type="ChEBI" id="CHEBI:140660"/>
        <dbReference type="EC" id="2.3.1.269"/>
    </reaction>
</comment>
<evidence type="ECO:0000256" key="6">
    <source>
        <dbReference type="ARBA" id="ARBA00022989"/>
    </source>
</evidence>
<feature type="transmembrane region" description="Helical" evidence="9">
    <location>
        <begin position="101"/>
        <end position="130"/>
    </location>
</feature>
<feature type="transmembrane region" description="Helical" evidence="9">
    <location>
        <begin position="12"/>
        <end position="30"/>
    </location>
</feature>
<dbReference type="PANTHER" id="PTHR38686">
    <property type="entry name" value="APOLIPOPROTEIN N-ACYLTRANSFERASE"/>
    <property type="match status" value="1"/>
</dbReference>
<dbReference type="SUPFAM" id="SSF56317">
    <property type="entry name" value="Carbon-nitrogen hydrolase"/>
    <property type="match status" value="1"/>
</dbReference>
<dbReference type="Pfam" id="PF00795">
    <property type="entry name" value="CN_hydrolase"/>
    <property type="match status" value="1"/>
</dbReference>
<keyword evidence="3 9" id="KW-1003">Cell membrane</keyword>
<dbReference type="CDD" id="cd07571">
    <property type="entry name" value="ALP_N-acyl_transferase"/>
    <property type="match status" value="1"/>
</dbReference>
<feature type="transmembrane region" description="Helical" evidence="9">
    <location>
        <begin position="171"/>
        <end position="198"/>
    </location>
</feature>
<dbReference type="EC" id="2.3.1.269" evidence="9"/>
<dbReference type="GO" id="GO:0005886">
    <property type="term" value="C:plasma membrane"/>
    <property type="evidence" value="ECO:0007669"/>
    <property type="project" value="UniProtKB-SubCell"/>
</dbReference>
<comment type="similarity">
    <text evidence="2 9">Belongs to the CN hydrolase family. Apolipoprotein N-acyltransferase subfamily.</text>
</comment>
<feature type="transmembrane region" description="Helical" evidence="9">
    <location>
        <begin position="36"/>
        <end position="55"/>
    </location>
</feature>
<comment type="function">
    <text evidence="9">Catalyzes the phospholipid dependent N-acylation of the N-terminal cysteine of apolipoprotein, the last step in lipoprotein maturation.</text>
</comment>
<reference evidence="11 12" key="1">
    <citation type="journal article" date="2018" name="Microbiome">
        <title>Fine metagenomic profile of the Mediterranean stratified and mixed water columns revealed by assembly and recruitment.</title>
        <authorList>
            <person name="Haro-Moreno J.M."/>
            <person name="Lopez-Perez M."/>
            <person name="De La Torre J.R."/>
            <person name="Picazo A."/>
            <person name="Camacho A."/>
            <person name="Rodriguez-Valera F."/>
        </authorList>
    </citation>
    <scope>NUCLEOTIDE SEQUENCE [LARGE SCALE GENOMIC DNA]</scope>
    <source>
        <strain evidence="11">MED-G57</strain>
    </source>
</reference>
<organism evidence="11 12">
    <name type="scientific">PS1 clade bacterium</name>
    <dbReference type="NCBI Taxonomy" id="2175152"/>
    <lineage>
        <taxon>Bacteria</taxon>
        <taxon>Pseudomonadati</taxon>
        <taxon>Pseudomonadota</taxon>
        <taxon>Alphaproteobacteria</taxon>
        <taxon>PS1 clade</taxon>
    </lineage>
</organism>
<dbReference type="InterPro" id="IPR036526">
    <property type="entry name" value="C-N_Hydrolase_sf"/>
</dbReference>
<dbReference type="GO" id="GO:0042158">
    <property type="term" value="P:lipoprotein biosynthetic process"/>
    <property type="evidence" value="ECO:0007669"/>
    <property type="project" value="UniProtKB-UniRule"/>
</dbReference>
<keyword evidence="7 9" id="KW-0472">Membrane</keyword>
<protein>
    <recommendedName>
        <fullName evidence="9">Apolipoprotein N-acyltransferase</fullName>
        <shortName evidence="9">ALP N-acyltransferase</shortName>
        <ecNumber evidence="9">2.3.1.269</ecNumber>
    </recommendedName>
</protein>
<feature type="domain" description="CN hydrolase" evidence="10">
    <location>
        <begin position="244"/>
        <end position="500"/>
    </location>
</feature>
<keyword evidence="11" id="KW-0449">Lipoprotein</keyword>
<evidence type="ECO:0000256" key="3">
    <source>
        <dbReference type="ARBA" id="ARBA00022475"/>
    </source>
</evidence>
<dbReference type="EMBL" id="QOQD01000002">
    <property type="protein sequence ID" value="RCL74305.1"/>
    <property type="molecule type" value="Genomic_DNA"/>
</dbReference>
<name>A0A368DSW3_9PROT</name>
<evidence type="ECO:0000313" key="11">
    <source>
        <dbReference type="EMBL" id="RCL74305.1"/>
    </source>
</evidence>
<comment type="pathway">
    <text evidence="9">Protein modification; lipoprotein biosynthesis (N-acyl transfer).</text>
</comment>
<evidence type="ECO:0000259" key="10">
    <source>
        <dbReference type="PROSITE" id="PS50263"/>
    </source>
</evidence>
<dbReference type="PANTHER" id="PTHR38686:SF1">
    <property type="entry name" value="APOLIPOPROTEIN N-ACYLTRANSFERASE"/>
    <property type="match status" value="1"/>
</dbReference>
<evidence type="ECO:0000256" key="1">
    <source>
        <dbReference type="ARBA" id="ARBA00004651"/>
    </source>
</evidence>
<dbReference type="AlphaFoldDB" id="A0A368DSW3"/>
<feature type="transmembrane region" description="Helical" evidence="9">
    <location>
        <begin position="505"/>
        <end position="525"/>
    </location>
</feature>
<evidence type="ECO:0000256" key="2">
    <source>
        <dbReference type="ARBA" id="ARBA00010065"/>
    </source>
</evidence>